<dbReference type="Gene3D" id="3.30.420.40">
    <property type="match status" value="2"/>
</dbReference>
<dbReference type="EC" id="2.7.1.33" evidence="7"/>
<evidence type="ECO:0000256" key="10">
    <source>
        <dbReference type="ARBA" id="ARBA00022741"/>
    </source>
</evidence>
<evidence type="ECO:0000256" key="15">
    <source>
        <dbReference type="ARBA" id="ARBA00038036"/>
    </source>
</evidence>
<dbReference type="GO" id="GO:0004594">
    <property type="term" value="F:pantothenate kinase activity"/>
    <property type="evidence" value="ECO:0007669"/>
    <property type="project" value="UniProtKB-EC"/>
</dbReference>
<evidence type="ECO:0000256" key="13">
    <source>
        <dbReference type="ARBA" id="ARBA00022958"/>
    </source>
</evidence>
<keyword evidence="13" id="KW-0630">Potassium</keyword>
<evidence type="ECO:0000256" key="14">
    <source>
        <dbReference type="ARBA" id="ARBA00022993"/>
    </source>
</evidence>
<comment type="cofactor">
    <cofactor evidence="3">
        <name>NH4(+)</name>
        <dbReference type="ChEBI" id="CHEBI:28938"/>
    </cofactor>
</comment>
<comment type="subunit">
    <text evidence="6">Homodimer.</text>
</comment>
<dbReference type="GO" id="GO:0015937">
    <property type="term" value="P:coenzyme A biosynthetic process"/>
    <property type="evidence" value="ECO:0007669"/>
    <property type="project" value="UniProtKB-UniPathway"/>
</dbReference>
<evidence type="ECO:0000256" key="11">
    <source>
        <dbReference type="ARBA" id="ARBA00022777"/>
    </source>
</evidence>
<evidence type="ECO:0000256" key="8">
    <source>
        <dbReference type="ARBA" id="ARBA00022490"/>
    </source>
</evidence>
<evidence type="ECO:0000256" key="9">
    <source>
        <dbReference type="ARBA" id="ARBA00022679"/>
    </source>
</evidence>
<name>A0A6J4CZE3_9HELI</name>
<dbReference type="AlphaFoldDB" id="A0A6J4CZE3"/>
<evidence type="ECO:0000256" key="1">
    <source>
        <dbReference type="ARBA" id="ARBA00001206"/>
    </source>
</evidence>
<comment type="catalytic activity">
    <reaction evidence="1">
        <text>(R)-pantothenate + ATP = (R)-4'-phosphopantothenate + ADP + H(+)</text>
        <dbReference type="Rhea" id="RHEA:16373"/>
        <dbReference type="ChEBI" id="CHEBI:10986"/>
        <dbReference type="ChEBI" id="CHEBI:15378"/>
        <dbReference type="ChEBI" id="CHEBI:29032"/>
        <dbReference type="ChEBI" id="CHEBI:30616"/>
        <dbReference type="ChEBI" id="CHEBI:456216"/>
        <dbReference type="EC" id="2.7.1.33"/>
    </reaction>
</comment>
<reference evidence="17 20" key="2">
    <citation type="submission" date="2020-04" db="EMBL/GenBank/DDBJ databases">
        <title>Genomic analysis of gastric non-Helicobacter pylori Helicobacters isolated in Japan.</title>
        <authorList>
            <person name="Suzuki M."/>
            <person name="Rimbara E."/>
        </authorList>
    </citation>
    <scope>NUCLEOTIDE SEQUENCE [LARGE SCALE GENOMIC DNA]</scope>
    <source>
        <strain evidence="17 20">NHP19-0020</strain>
    </source>
</reference>
<dbReference type="InterPro" id="IPR004619">
    <property type="entry name" value="Type_III_PanK"/>
</dbReference>
<reference evidence="18 19" key="1">
    <citation type="submission" date="2019-06" db="EMBL/GenBank/DDBJ databases">
        <title>Complete genome sequence of Helicobacter suis SNTW101c.</title>
        <authorList>
            <person name="Rimbara E."/>
            <person name="Suzuki M."/>
            <person name="Matsui H."/>
            <person name="Nakamura M."/>
            <person name="Mori S."/>
            <person name="Shibayama K."/>
        </authorList>
    </citation>
    <scope>NUCLEOTIDE SEQUENCE [LARGE SCALE GENOMIC DNA]</scope>
    <source>
        <strain evidence="18 19">SNTW101c</strain>
    </source>
</reference>
<keyword evidence="11 18" id="KW-0418">Kinase</keyword>
<proteinExistence type="inferred from homology"/>
<evidence type="ECO:0000313" key="19">
    <source>
        <dbReference type="Proteomes" id="UP000317935"/>
    </source>
</evidence>
<dbReference type="CDD" id="cd24015">
    <property type="entry name" value="ASKHA_NBD_PanK-III"/>
    <property type="match status" value="1"/>
</dbReference>
<dbReference type="RefSeq" id="WP_006564932.1">
    <property type="nucleotide sequence ID" value="NZ_AP019774.1"/>
</dbReference>
<dbReference type="GO" id="GO:0005524">
    <property type="term" value="F:ATP binding"/>
    <property type="evidence" value="ECO:0007669"/>
    <property type="project" value="UniProtKB-KW"/>
</dbReference>
<keyword evidence="8" id="KW-0963">Cytoplasm</keyword>
<evidence type="ECO:0000256" key="3">
    <source>
        <dbReference type="ARBA" id="ARBA00001972"/>
    </source>
</evidence>
<organism evidence="18 19">
    <name type="scientific">Helicobacter suis</name>
    <dbReference type="NCBI Taxonomy" id="104628"/>
    <lineage>
        <taxon>Bacteria</taxon>
        <taxon>Pseudomonadati</taxon>
        <taxon>Campylobacterota</taxon>
        <taxon>Epsilonproteobacteria</taxon>
        <taxon>Campylobacterales</taxon>
        <taxon>Helicobacteraceae</taxon>
        <taxon>Helicobacter</taxon>
    </lineage>
</organism>
<dbReference type="GeneID" id="56929212"/>
<dbReference type="GO" id="GO:0005737">
    <property type="term" value="C:cytoplasm"/>
    <property type="evidence" value="ECO:0007669"/>
    <property type="project" value="UniProtKB-SubCell"/>
</dbReference>
<keyword evidence="9" id="KW-0808">Transferase</keyword>
<keyword evidence="14" id="KW-0173">Coenzyme A biosynthesis</keyword>
<evidence type="ECO:0000313" key="17">
    <source>
        <dbReference type="EMBL" id="BCD45916.1"/>
    </source>
</evidence>
<evidence type="ECO:0000256" key="6">
    <source>
        <dbReference type="ARBA" id="ARBA00011738"/>
    </source>
</evidence>
<dbReference type="UniPathway" id="UPA00241">
    <property type="reaction ID" value="UER00352"/>
</dbReference>
<evidence type="ECO:0000313" key="20">
    <source>
        <dbReference type="Proteomes" id="UP000509742"/>
    </source>
</evidence>
<protein>
    <recommendedName>
        <fullName evidence="16">Type III pantothenate kinase</fullName>
        <ecNumber evidence="7">2.7.1.33</ecNumber>
    </recommendedName>
</protein>
<evidence type="ECO:0000256" key="16">
    <source>
        <dbReference type="ARBA" id="ARBA00040883"/>
    </source>
</evidence>
<keyword evidence="12" id="KW-0067">ATP-binding</keyword>
<evidence type="ECO:0000256" key="12">
    <source>
        <dbReference type="ARBA" id="ARBA00022840"/>
    </source>
</evidence>
<dbReference type="NCBIfam" id="TIGR00671">
    <property type="entry name" value="baf"/>
    <property type="match status" value="1"/>
</dbReference>
<dbReference type="EMBL" id="AP023036">
    <property type="protein sequence ID" value="BCD45916.1"/>
    <property type="molecule type" value="Genomic_DNA"/>
</dbReference>
<accession>A0A6J4CZE3</accession>
<sequence>MILCDIGNTYLHFYNGSKVWKSRVEQLQTIFTDTLYYISVNTAHTQALLKVCPHAQDLAPFLILKSKYEGLGVDRKAACLGLQTKSAVVIDAGSAISVDVMDSGMHLGGVLLPGLKAYHKAYSQISKALNYPINARVNLETLPQSTQEALSYGALKSVLLLLKDLIGDQKAYFTGGDGKFLATFFKQGIYHELLVFEGMQSVISRI</sequence>
<dbReference type="PANTHER" id="PTHR34265:SF1">
    <property type="entry name" value="TYPE III PANTOTHENATE KINASE"/>
    <property type="match status" value="1"/>
</dbReference>
<comment type="pathway">
    <text evidence="5">Cofactor biosynthesis; coenzyme A biosynthesis; CoA from (R)-pantothenate: step 1/5.</text>
</comment>
<gene>
    <name evidence="17" type="ORF">NHP190020_09550</name>
    <name evidence="18" type="ORF">SNTW_05250</name>
</gene>
<evidence type="ECO:0000256" key="2">
    <source>
        <dbReference type="ARBA" id="ARBA00001958"/>
    </source>
</evidence>
<dbReference type="SUPFAM" id="SSF53067">
    <property type="entry name" value="Actin-like ATPase domain"/>
    <property type="match status" value="2"/>
</dbReference>
<evidence type="ECO:0000313" key="18">
    <source>
        <dbReference type="EMBL" id="BCD69880.1"/>
    </source>
</evidence>
<dbReference type="OrthoDB" id="5347692at2"/>
<dbReference type="InterPro" id="IPR043129">
    <property type="entry name" value="ATPase_NBD"/>
</dbReference>
<keyword evidence="20" id="KW-1185">Reference proteome</keyword>
<dbReference type="NCBIfam" id="NF009872">
    <property type="entry name" value="PRK13333.1"/>
    <property type="match status" value="1"/>
</dbReference>
<dbReference type="Proteomes" id="UP000317935">
    <property type="component" value="Chromosome"/>
</dbReference>
<comment type="subcellular location">
    <subcellularLocation>
        <location evidence="4">Cytoplasm</location>
    </subcellularLocation>
</comment>
<dbReference type="EMBL" id="AP019774">
    <property type="protein sequence ID" value="BCD69880.1"/>
    <property type="molecule type" value="Genomic_DNA"/>
</dbReference>
<comment type="similarity">
    <text evidence="15">Belongs to the type III pantothenate kinase family.</text>
</comment>
<dbReference type="Proteomes" id="UP000509742">
    <property type="component" value="Chromosome"/>
</dbReference>
<dbReference type="Pfam" id="PF03309">
    <property type="entry name" value="Pan_kinase"/>
    <property type="match status" value="1"/>
</dbReference>
<evidence type="ECO:0000256" key="7">
    <source>
        <dbReference type="ARBA" id="ARBA00012102"/>
    </source>
</evidence>
<dbReference type="PANTHER" id="PTHR34265">
    <property type="entry name" value="TYPE III PANTOTHENATE KINASE"/>
    <property type="match status" value="1"/>
</dbReference>
<comment type="cofactor">
    <cofactor evidence="2">
        <name>K(+)</name>
        <dbReference type="ChEBI" id="CHEBI:29103"/>
    </cofactor>
</comment>
<evidence type="ECO:0000256" key="5">
    <source>
        <dbReference type="ARBA" id="ARBA00005225"/>
    </source>
</evidence>
<keyword evidence="10" id="KW-0547">Nucleotide-binding</keyword>
<evidence type="ECO:0000256" key="4">
    <source>
        <dbReference type="ARBA" id="ARBA00004496"/>
    </source>
</evidence>